<evidence type="ECO:0000256" key="7">
    <source>
        <dbReference type="ARBA" id="ARBA00023288"/>
    </source>
</evidence>
<comment type="caution">
    <text evidence="10">The sequence shown here is derived from an EMBL/GenBank/DDBJ whole genome shotgun (WGS) entry which is preliminary data.</text>
</comment>
<evidence type="ECO:0000256" key="6">
    <source>
        <dbReference type="ARBA" id="ARBA00023139"/>
    </source>
</evidence>
<dbReference type="Gene3D" id="3.30.300.210">
    <property type="entry name" value="Nutrient germinant receptor protein C, domain 3"/>
    <property type="match status" value="1"/>
</dbReference>
<keyword evidence="7" id="KW-0449">Lipoprotein</keyword>
<name>A0ABW0R3E1_9BACL</name>
<keyword evidence="6" id="KW-0564">Palmitate</keyword>
<keyword evidence="11" id="KW-1185">Reference proteome</keyword>
<gene>
    <name evidence="10" type="ORF">ACFPQ4_12715</name>
</gene>
<keyword evidence="4" id="KW-0732">Signal</keyword>
<dbReference type="InterPro" id="IPR038501">
    <property type="entry name" value="Spore_GerAC_C_sf"/>
</dbReference>
<reference evidence="11" key="1">
    <citation type="journal article" date="2019" name="Int. J. Syst. Evol. Microbiol.">
        <title>The Global Catalogue of Microorganisms (GCM) 10K type strain sequencing project: providing services to taxonomists for standard genome sequencing and annotation.</title>
        <authorList>
            <consortium name="The Broad Institute Genomics Platform"/>
            <consortium name="The Broad Institute Genome Sequencing Center for Infectious Disease"/>
            <person name="Wu L."/>
            <person name="Ma J."/>
        </authorList>
    </citation>
    <scope>NUCLEOTIDE SEQUENCE [LARGE SCALE GENOMIC DNA]</scope>
    <source>
        <strain evidence="11">CGMCC 1.18578</strain>
    </source>
</reference>
<dbReference type="Proteomes" id="UP001596108">
    <property type="component" value="Unassembled WGS sequence"/>
</dbReference>
<feature type="domain" description="Spore germination protein N-terminal" evidence="9">
    <location>
        <begin position="19"/>
        <end position="170"/>
    </location>
</feature>
<organism evidence="10 11">
    <name type="scientific">Cohnella yongneupensis</name>
    <dbReference type="NCBI Taxonomy" id="425006"/>
    <lineage>
        <taxon>Bacteria</taxon>
        <taxon>Bacillati</taxon>
        <taxon>Bacillota</taxon>
        <taxon>Bacilli</taxon>
        <taxon>Bacillales</taxon>
        <taxon>Paenibacillaceae</taxon>
        <taxon>Cohnella</taxon>
    </lineage>
</organism>
<dbReference type="EMBL" id="JBHSNC010000038">
    <property type="protein sequence ID" value="MFC5530292.1"/>
    <property type="molecule type" value="Genomic_DNA"/>
</dbReference>
<evidence type="ECO:0000256" key="3">
    <source>
        <dbReference type="ARBA" id="ARBA00022544"/>
    </source>
</evidence>
<dbReference type="PROSITE" id="PS51257">
    <property type="entry name" value="PROKAR_LIPOPROTEIN"/>
    <property type="match status" value="1"/>
</dbReference>
<keyword evidence="5" id="KW-0472">Membrane</keyword>
<evidence type="ECO:0000259" key="9">
    <source>
        <dbReference type="Pfam" id="PF25198"/>
    </source>
</evidence>
<proteinExistence type="inferred from homology"/>
<evidence type="ECO:0000313" key="11">
    <source>
        <dbReference type="Proteomes" id="UP001596108"/>
    </source>
</evidence>
<evidence type="ECO:0000256" key="2">
    <source>
        <dbReference type="ARBA" id="ARBA00007886"/>
    </source>
</evidence>
<dbReference type="InterPro" id="IPR057336">
    <property type="entry name" value="GerAC_N"/>
</dbReference>
<dbReference type="Pfam" id="PF05504">
    <property type="entry name" value="Spore_GerAC"/>
    <property type="match status" value="1"/>
</dbReference>
<dbReference type="InterPro" id="IPR008844">
    <property type="entry name" value="Spore_GerAC-like"/>
</dbReference>
<evidence type="ECO:0000256" key="1">
    <source>
        <dbReference type="ARBA" id="ARBA00004635"/>
    </source>
</evidence>
<evidence type="ECO:0000313" key="10">
    <source>
        <dbReference type="EMBL" id="MFC5530292.1"/>
    </source>
</evidence>
<accession>A0ABW0R3E1</accession>
<dbReference type="NCBIfam" id="TIGR02887">
    <property type="entry name" value="spore_ger_x_C"/>
    <property type="match status" value="1"/>
</dbReference>
<evidence type="ECO:0000259" key="8">
    <source>
        <dbReference type="Pfam" id="PF05504"/>
    </source>
</evidence>
<dbReference type="PANTHER" id="PTHR35789:SF1">
    <property type="entry name" value="SPORE GERMINATION PROTEIN B3"/>
    <property type="match status" value="1"/>
</dbReference>
<comment type="similarity">
    <text evidence="2">Belongs to the GerABKC lipoprotein family.</text>
</comment>
<dbReference type="RefSeq" id="WP_378112231.1">
    <property type="nucleotide sequence ID" value="NZ_JBHSNC010000038.1"/>
</dbReference>
<protein>
    <submittedName>
        <fullName evidence="10">Ger(X)C family spore germination protein</fullName>
    </submittedName>
</protein>
<evidence type="ECO:0000256" key="4">
    <source>
        <dbReference type="ARBA" id="ARBA00022729"/>
    </source>
</evidence>
<sequence length="364" mass="40499">MKKIIAMLLVCLLLTGCWDRIQLKSLLFVDVVGIDTKGDDKQLNVSYVISSLRNAQQGGGTSSNLFIQSSGINLYDATAKTNKAIPGILSVLETRLYLIGTQFAKDEPLKHLNIVGQFTTNPLYAYLAMYDGDLSQLLAKKKINDQTVSDFLVSLLDNEKQKGRIPSNKLLYYLLGGSKFINDFALNRFEPFGNGARLAGTALFKEGKYTGVNLNEDDTQLLHLMDGAAGNGQLIIGKYGTSYSVLIQDAKRKFHIHHTNGKLNEIEISLEFRLELVEDGLEVKKHTNQMLTELEKDIAADLTLSATSVIETLQKTNCDMLQLGHRVAAYHPKLYKGLNWRETYPKVSIKPNVKIEILNSGILD</sequence>
<dbReference type="PANTHER" id="PTHR35789">
    <property type="entry name" value="SPORE GERMINATION PROTEIN B3"/>
    <property type="match status" value="1"/>
</dbReference>
<evidence type="ECO:0000256" key="5">
    <source>
        <dbReference type="ARBA" id="ARBA00023136"/>
    </source>
</evidence>
<keyword evidence="3" id="KW-0309">Germination</keyword>
<dbReference type="InterPro" id="IPR046953">
    <property type="entry name" value="Spore_GerAC-like_C"/>
</dbReference>
<dbReference type="Pfam" id="PF25198">
    <property type="entry name" value="Spore_GerAC_N"/>
    <property type="match status" value="1"/>
</dbReference>
<feature type="domain" description="Spore germination GerAC-like C-terminal" evidence="8">
    <location>
        <begin position="200"/>
        <end position="361"/>
    </location>
</feature>
<comment type="subcellular location">
    <subcellularLocation>
        <location evidence="1">Membrane</location>
        <topology evidence="1">Lipid-anchor</topology>
    </subcellularLocation>
</comment>